<comment type="caution">
    <text evidence="2">The sequence shown here is derived from an EMBL/GenBank/DDBJ whole genome shotgun (WGS) entry which is preliminary data.</text>
</comment>
<dbReference type="SUPFAM" id="SSF55846">
    <property type="entry name" value="N-acetylmuramoyl-L-alanine amidase-like"/>
    <property type="match status" value="1"/>
</dbReference>
<dbReference type="RefSeq" id="WP_171380114.1">
    <property type="nucleotide sequence ID" value="NZ_PKQI01000003.1"/>
</dbReference>
<dbReference type="GO" id="GO:0009253">
    <property type="term" value="P:peptidoglycan catabolic process"/>
    <property type="evidence" value="ECO:0007669"/>
    <property type="project" value="InterPro"/>
</dbReference>
<evidence type="ECO:0000259" key="1">
    <source>
        <dbReference type="Pfam" id="PF01510"/>
    </source>
</evidence>
<proteinExistence type="predicted"/>
<dbReference type="InterPro" id="IPR002502">
    <property type="entry name" value="Amidase_domain"/>
</dbReference>
<dbReference type="AlphaFoldDB" id="A0A7Y3WX47"/>
<name>A0A7Y3WX47_9HYPH</name>
<evidence type="ECO:0000313" key="2">
    <source>
        <dbReference type="EMBL" id="NNV22105.1"/>
    </source>
</evidence>
<organism evidence="2 3">
    <name type="scientific">Brucella pseudogrignonensis</name>
    <dbReference type="NCBI Taxonomy" id="419475"/>
    <lineage>
        <taxon>Bacteria</taxon>
        <taxon>Pseudomonadati</taxon>
        <taxon>Pseudomonadota</taxon>
        <taxon>Alphaproteobacteria</taxon>
        <taxon>Hyphomicrobiales</taxon>
        <taxon>Brucellaceae</taxon>
        <taxon>Brucella/Ochrobactrum group</taxon>
        <taxon>Brucella</taxon>
    </lineage>
</organism>
<reference evidence="2 3" key="1">
    <citation type="submission" date="2018-11" db="EMBL/GenBank/DDBJ databases">
        <title>Genome sequencing and analysis.</title>
        <authorList>
            <person name="Huang Y.-T."/>
        </authorList>
    </citation>
    <scope>NUCLEOTIDE SEQUENCE [LARGE SCALE GENOMIC DNA]</scope>
    <source>
        <strain evidence="2 3">SHIN</strain>
    </source>
</reference>
<gene>
    <name evidence="2" type="ORF">EHE22_16945</name>
</gene>
<dbReference type="EMBL" id="PKQI01000003">
    <property type="protein sequence ID" value="NNV22105.1"/>
    <property type="molecule type" value="Genomic_DNA"/>
</dbReference>
<dbReference type="Proteomes" id="UP000526233">
    <property type="component" value="Unassembled WGS sequence"/>
</dbReference>
<feature type="domain" description="N-acetylmuramoyl-L-alanine amidase" evidence="1">
    <location>
        <begin position="14"/>
        <end position="133"/>
    </location>
</feature>
<dbReference type="Gene3D" id="3.40.80.10">
    <property type="entry name" value="Peptidoglycan recognition protein-like"/>
    <property type="match status" value="1"/>
</dbReference>
<dbReference type="CDD" id="cd06583">
    <property type="entry name" value="PGRP"/>
    <property type="match status" value="1"/>
</dbReference>
<evidence type="ECO:0000313" key="3">
    <source>
        <dbReference type="Proteomes" id="UP000526233"/>
    </source>
</evidence>
<dbReference type="InterPro" id="IPR036505">
    <property type="entry name" value="Amidase/PGRP_sf"/>
</dbReference>
<accession>A0A7Y3WX47</accession>
<dbReference type="GO" id="GO:0008745">
    <property type="term" value="F:N-acetylmuramoyl-L-alanine amidase activity"/>
    <property type="evidence" value="ECO:0007669"/>
    <property type="project" value="InterPro"/>
</dbReference>
<protein>
    <submittedName>
        <fullName evidence="2">N-acetylmuramoyl-L-alanine amidase</fullName>
    </submittedName>
</protein>
<dbReference type="Pfam" id="PF01510">
    <property type="entry name" value="Amidase_2"/>
    <property type="match status" value="1"/>
</dbReference>
<sequence length="279" mass="29205">MSLVSAQWMPAVSMKRIICHWTAGTNTANATDKKAYHLLIEGDGTVVRGNASIADNSGSLKDGYAAHTLNCNTDSIGVSMCAMAGAVESPFKPGAYPITKEQWAAFIKVVAELAAFYKIAVTNKTILFHAEVQGNLGITQKNKWDVTRLVFEPSVVGAAAVGSKMRSEVLAAMSAPPEVVLVPIPVGAIAITSTGAKTSSVKGQAANGSLPSGTTVEVIAVDGNSIQIETPAGYLVWASRADFQVVNGPAVENGAKPDPKRQKIADIRKLLDDLEADLA</sequence>